<dbReference type="CDD" id="cd09854">
    <property type="entry name" value="PIN_VapC-like"/>
    <property type="match status" value="1"/>
</dbReference>
<dbReference type="AlphaFoldDB" id="A0A0G1IQR1"/>
<dbReference type="InterPro" id="IPR029060">
    <property type="entry name" value="PIN-like_dom_sf"/>
</dbReference>
<dbReference type="InterPro" id="IPR002716">
    <property type="entry name" value="PIN_dom"/>
</dbReference>
<accession>A0A0G1IQR1</accession>
<organism evidence="2 3">
    <name type="scientific">Candidatus Gottesmanbacteria bacterium GW2011_GWA1_44_24b</name>
    <dbReference type="NCBI Taxonomy" id="1618437"/>
    <lineage>
        <taxon>Bacteria</taxon>
        <taxon>Candidatus Gottesmaniibacteriota</taxon>
    </lineage>
</organism>
<name>A0A0G1IQR1_9BACT</name>
<dbReference type="Pfam" id="PF01850">
    <property type="entry name" value="PIN"/>
    <property type="match status" value="1"/>
</dbReference>
<comment type="caution">
    <text evidence="2">The sequence shown here is derived from an EMBL/GenBank/DDBJ whole genome shotgun (WGS) entry which is preliminary data.</text>
</comment>
<protein>
    <recommendedName>
        <fullName evidence="1">PIN domain-containing protein</fullName>
    </recommendedName>
</protein>
<evidence type="ECO:0000313" key="2">
    <source>
        <dbReference type="EMBL" id="KKT61303.1"/>
    </source>
</evidence>
<reference evidence="2 3" key="1">
    <citation type="journal article" date="2015" name="Nature">
        <title>rRNA introns, odd ribosomes, and small enigmatic genomes across a large radiation of phyla.</title>
        <authorList>
            <person name="Brown C.T."/>
            <person name="Hug L.A."/>
            <person name="Thomas B.C."/>
            <person name="Sharon I."/>
            <person name="Castelle C.J."/>
            <person name="Singh A."/>
            <person name="Wilkins M.J."/>
            <person name="Williams K.H."/>
            <person name="Banfield J.F."/>
        </authorList>
    </citation>
    <scope>NUCLEOTIDE SEQUENCE [LARGE SCALE GENOMIC DNA]</scope>
</reference>
<gene>
    <name evidence="2" type="ORF">UW52_C0006G0024</name>
</gene>
<feature type="domain" description="PIN" evidence="1">
    <location>
        <begin position="4"/>
        <end position="110"/>
    </location>
</feature>
<evidence type="ECO:0000259" key="1">
    <source>
        <dbReference type="Pfam" id="PF01850"/>
    </source>
</evidence>
<dbReference type="Proteomes" id="UP000034521">
    <property type="component" value="Unassembled WGS sequence"/>
</dbReference>
<dbReference type="SUPFAM" id="SSF88723">
    <property type="entry name" value="PIN domain-like"/>
    <property type="match status" value="1"/>
</dbReference>
<sequence>MKRVFVDSSVLFSAANSPSGGSSKLFTIDTIHLVSSRLVLTEVEWNVRKKLHGYHFDRFLFLISLMDIITSKPSDKLIQKARDVIAQKDAVILAEAKQANTDFLVTLDRKHFLQEAAMKFLYPKKIVTPKMLIERVSRLKSTVINKPA</sequence>
<evidence type="ECO:0000313" key="3">
    <source>
        <dbReference type="Proteomes" id="UP000034521"/>
    </source>
</evidence>
<proteinExistence type="predicted"/>
<dbReference type="EMBL" id="LCIQ01000006">
    <property type="protein sequence ID" value="KKT61303.1"/>
    <property type="molecule type" value="Genomic_DNA"/>
</dbReference>